<feature type="compositionally biased region" description="Basic residues" evidence="6">
    <location>
        <begin position="163"/>
        <end position="172"/>
    </location>
</feature>
<keyword evidence="9" id="KW-1185">Reference proteome</keyword>
<evidence type="ECO:0000256" key="5">
    <source>
        <dbReference type="ARBA" id="ARBA00025466"/>
    </source>
</evidence>
<dbReference type="PANTHER" id="PTHR21411">
    <property type="entry name" value="APONTIC"/>
    <property type="match status" value="1"/>
</dbReference>
<evidence type="ECO:0000313" key="9">
    <source>
        <dbReference type="Proteomes" id="UP001162162"/>
    </source>
</evidence>
<keyword evidence="4" id="KW-0804">Transcription</keyword>
<feature type="compositionally biased region" description="Basic and acidic residues" evidence="6">
    <location>
        <begin position="151"/>
        <end position="162"/>
    </location>
</feature>
<evidence type="ECO:0000256" key="1">
    <source>
        <dbReference type="ARBA" id="ARBA00011764"/>
    </source>
</evidence>
<comment type="subunit">
    <text evidence="1">Self-associates forming complexes of several hundred monomers.</text>
</comment>
<gene>
    <name evidence="8" type="ORF">NQ318_001682</name>
</gene>
<evidence type="ECO:0000313" key="8">
    <source>
        <dbReference type="EMBL" id="KAJ8933889.1"/>
    </source>
</evidence>
<dbReference type="AlphaFoldDB" id="A0AAV8X594"/>
<feature type="domain" description="Myb/SANT-like DNA-binding" evidence="7">
    <location>
        <begin position="8"/>
        <end position="87"/>
    </location>
</feature>
<dbReference type="PANTHER" id="PTHR21411:SF0">
    <property type="entry name" value="REGULATORY PROTEIN ZESTE"/>
    <property type="match status" value="1"/>
</dbReference>
<sequence>MSIENKRRVPNFTPSEKAHLMQIIASNFASVLEDKKTDRASSFRKEEAWKSVEKAFNASSSSSIYRTALSLKKCYENRKKELRKTLADEKRAVTLTGGGPPPKSSANLGENAELINSGPEPSSYETNAWKKYTPCQLQCPLSAPLASPQPELEKSMSNEARVDKKHSSRRRPATIVKPLTSSDIAKKYDLLMDKRLELINIQLQHTKTHNDLTIQKLQLELEILKVELAKKKKEEVAENT</sequence>
<keyword evidence="3" id="KW-0805">Transcription regulation</keyword>
<evidence type="ECO:0000256" key="2">
    <source>
        <dbReference type="ARBA" id="ARBA00016807"/>
    </source>
</evidence>
<proteinExistence type="predicted"/>
<name>A0AAV8X594_9CUCU</name>
<evidence type="ECO:0000256" key="6">
    <source>
        <dbReference type="SAM" id="MobiDB-lite"/>
    </source>
</evidence>
<comment type="caution">
    <text evidence="8">The sequence shown here is derived from an EMBL/GenBank/DDBJ whole genome shotgun (WGS) entry which is preliminary data.</text>
</comment>
<dbReference type="EMBL" id="JAPWTK010001145">
    <property type="protein sequence ID" value="KAJ8933889.1"/>
    <property type="molecule type" value="Genomic_DNA"/>
</dbReference>
<dbReference type="InterPro" id="IPR028002">
    <property type="entry name" value="Myb_DNA-bind_5"/>
</dbReference>
<evidence type="ECO:0000259" key="7">
    <source>
        <dbReference type="Pfam" id="PF13873"/>
    </source>
</evidence>
<dbReference type="Proteomes" id="UP001162162">
    <property type="component" value="Unassembled WGS sequence"/>
</dbReference>
<accession>A0AAV8X594</accession>
<organism evidence="8 9">
    <name type="scientific">Aromia moschata</name>
    <dbReference type="NCBI Taxonomy" id="1265417"/>
    <lineage>
        <taxon>Eukaryota</taxon>
        <taxon>Metazoa</taxon>
        <taxon>Ecdysozoa</taxon>
        <taxon>Arthropoda</taxon>
        <taxon>Hexapoda</taxon>
        <taxon>Insecta</taxon>
        <taxon>Pterygota</taxon>
        <taxon>Neoptera</taxon>
        <taxon>Endopterygota</taxon>
        <taxon>Coleoptera</taxon>
        <taxon>Polyphaga</taxon>
        <taxon>Cucujiformia</taxon>
        <taxon>Chrysomeloidea</taxon>
        <taxon>Cerambycidae</taxon>
        <taxon>Cerambycinae</taxon>
        <taxon>Callichromatini</taxon>
        <taxon>Aromia</taxon>
    </lineage>
</organism>
<evidence type="ECO:0000256" key="3">
    <source>
        <dbReference type="ARBA" id="ARBA00023015"/>
    </source>
</evidence>
<dbReference type="Pfam" id="PF13873">
    <property type="entry name" value="Myb_DNA-bind_5"/>
    <property type="match status" value="1"/>
</dbReference>
<comment type="function">
    <text evidence="5">Involved in transvection phenomena (= synapsis-dependent gene expression), where the synaptic pairing of chromosomes carrying genes with which zeste interacts influences the expression of these genes. Zeste binds to DNA and stimulates transcription from a nearby promoter.</text>
</comment>
<protein>
    <recommendedName>
        <fullName evidence="2">Regulatory protein zeste</fullName>
    </recommendedName>
</protein>
<feature type="region of interest" description="Disordered" evidence="6">
    <location>
        <begin position="146"/>
        <end position="178"/>
    </location>
</feature>
<evidence type="ECO:0000256" key="4">
    <source>
        <dbReference type="ARBA" id="ARBA00023163"/>
    </source>
</evidence>
<reference evidence="8" key="1">
    <citation type="journal article" date="2023" name="Insect Mol. Biol.">
        <title>Genome sequencing provides insights into the evolution of gene families encoding plant cell wall-degrading enzymes in longhorned beetles.</title>
        <authorList>
            <person name="Shin N.R."/>
            <person name="Okamura Y."/>
            <person name="Kirsch R."/>
            <person name="Pauchet Y."/>
        </authorList>
    </citation>
    <scope>NUCLEOTIDE SEQUENCE</scope>
    <source>
        <strain evidence="8">AMC_N1</strain>
    </source>
</reference>